<reference evidence="3" key="1">
    <citation type="submission" date="2024-04" db="EMBL/GenBank/DDBJ databases">
        <title>Salinicola lusitanus LLJ914,a marine bacterium isolated from the Okinawa Trough.</title>
        <authorList>
            <person name="Li J."/>
        </authorList>
    </citation>
    <scope>NUCLEOTIDE SEQUENCE [LARGE SCALE GENOMIC DNA]</scope>
</reference>
<dbReference type="SUPFAM" id="SSF55486">
    <property type="entry name" value="Metalloproteases ('zincins'), catalytic domain"/>
    <property type="match status" value="1"/>
</dbReference>
<dbReference type="EMBL" id="JBBPFD010000020">
    <property type="protein sequence ID" value="KAK7884355.1"/>
    <property type="molecule type" value="Genomic_DNA"/>
</dbReference>
<evidence type="ECO:0000313" key="2">
    <source>
        <dbReference type="EMBL" id="KAK7884355.1"/>
    </source>
</evidence>
<accession>A0AAW0MX83</accession>
<feature type="region of interest" description="Disordered" evidence="1">
    <location>
        <begin position="54"/>
        <end position="110"/>
    </location>
</feature>
<protein>
    <submittedName>
        <fullName evidence="2">Uncharacterized protein</fullName>
    </submittedName>
</protein>
<feature type="compositionally biased region" description="Basic residues" evidence="1">
    <location>
        <begin position="94"/>
        <end position="109"/>
    </location>
</feature>
<evidence type="ECO:0000313" key="3">
    <source>
        <dbReference type="Proteomes" id="UP001460270"/>
    </source>
</evidence>
<dbReference type="Gene3D" id="3.40.390.10">
    <property type="entry name" value="Collagenase (Catalytic Domain)"/>
    <property type="match status" value="1"/>
</dbReference>
<comment type="caution">
    <text evidence="2">The sequence shown here is derived from an EMBL/GenBank/DDBJ whole genome shotgun (WGS) entry which is preliminary data.</text>
</comment>
<feature type="compositionally biased region" description="Basic and acidic residues" evidence="1">
    <location>
        <begin position="81"/>
        <end position="93"/>
    </location>
</feature>
<sequence>MKGKQCAQTEPTCTVKKFAMGMFKFSEEEYFIEPLEQFDQEVTTAQAHAIFKRPPVPPSISGSEPQDVSGSYNRTCGLRVSLDKPERQRQRWEQRHRRTQHGTQRRLHPRSVSSERWVETLVVADHKMVEYHGSEAVEGYVLAVMNITLLLSLDSPSVLRPSFCR</sequence>
<proteinExistence type="predicted"/>
<dbReference type="InterPro" id="IPR024079">
    <property type="entry name" value="MetalloPept_cat_dom_sf"/>
</dbReference>
<dbReference type="GO" id="GO:0008237">
    <property type="term" value="F:metallopeptidase activity"/>
    <property type="evidence" value="ECO:0007669"/>
    <property type="project" value="InterPro"/>
</dbReference>
<gene>
    <name evidence="2" type="ORF">WMY93_027478</name>
</gene>
<name>A0AAW0MX83_9GOBI</name>
<feature type="compositionally biased region" description="Polar residues" evidence="1">
    <location>
        <begin position="60"/>
        <end position="74"/>
    </location>
</feature>
<evidence type="ECO:0000256" key="1">
    <source>
        <dbReference type="SAM" id="MobiDB-lite"/>
    </source>
</evidence>
<dbReference type="Proteomes" id="UP001460270">
    <property type="component" value="Unassembled WGS sequence"/>
</dbReference>
<organism evidence="2 3">
    <name type="scientific">Mugilogobius chulae</name>
    <name type="common">yellowstripe goby</name>
    <dbReference type="NCBI Taxonomy" id="88201"/>
    <lineage>
        <taxon>Eukaryota</taxon>
        <taxon>Metazoa</taxon>
        <taxon>Chordata</taxon>
        <taxon>Craniata</taxon>
        <taxon>Vertebrata</taxon>
        <taxon>Euteleostomi</taxon>
        <taxon>Actinopterygii</taxon>
        <taxon>Neopterygii</taxon>
        <taxon>Teleostei</taxon>
        <taxon>Neoteleostei</taxon>
        <taxon>Acanthomorphata</taxon>
        <taxon>Gobiaria</taxon>
        <taxon>Gobiiformes</taxon>
        <taxon>Gobioidei</taxon>
        <taxon>Gobiidae</taxon>
        <taxon>Gobionellinae</taxon>
        <taxon>Mugilogobius</taxon>
    </lineage>
</organism>
<dbReference type="AlphaFoldDB" id="A0AAW0MX83"/>
<keyword evidence="3" id="KW-1185">Reference proteome</keyword>